<organism evidence="2 3">
    <name type="scientific">Gymnopilus dilepis</name>
    <dbReference type="NCBI Taxonomy" id="231916"/>
    <lineage>
        <taxon>Eukaryota</taxon>
        <taxon>Fungi</taxon>
        <taxon>Dikarya</taxon>
        <taxon>Basidiomycota</taxon>
        <taxon>Agaricomycotina</taxon>
        <taxon>Agaricomycetes</taxon>
        <taxon>Agaricomycetidae</taxon>
        <taxon>Agaricales</taxon>
        <taxon>Agaricineae</taxon>
        <taxon>Hymenogastraceae</taxon>
        <taxon>Gymnopilus</taxon>
    </lineage>
</organism>
<keyword evidence="3" id="KW-1185">Reference proteome</keyword>
<name>A0A409YQH9_9AGAR</name>
<sequence length="290" mass="32774">MSMEEIKELAGCSIGTVYNVIDNFRNFGVVHNPLNRPAGRPRLLTDEDTAFLESLLDANPSMYLDEMQQKLHDICGTDVSIATISRALRRANLTHKTVTKAAAERDEELRAIWEGVMVQYTDPELFVFLDESAVDDRTGQRTQGWSHMGTPCVRRMSFLRGTRYSILPALTIDGIIALDIVEGSITKEKFLEFLRRDVRSVVIMDNCAIHHDEEIRALIEDECGARLIFLPPYSPDFNPIEEAFSAIKAALRRLDRHFTNPDQVPWLINQVISAITPDNAAGWFSDCGYL</sequence>
<dbReference type="InterPro" id="IPR000551">
    <property type="entry name" value="MerR-type_HTH_dom"/>
</dbReference>
<dbReference type="SUPFAM" id="SSF46689">
    <property type="entry name" value="Homeodomain-like"/>
    <property type="match status" value="1"/>
</dbReference>
<reference evidence="2 3" key="1">
    <citation type="journal article" date="2018" name="Evol. Lett.">
        <title>Horizontal gene cluster transfer increased hallucinogenic mushroom diversity.</title>
        <authorList>
            <person name="Reynolds H.T."/>
            <person name="Vijayakumar V."/>
            <person name="Gluck-Thaler E."/>
            <person name="Korotkin H.B."/>
            <person name="Matheny P.B."/>
            <person name="Slot J.C."/>
        </authorList>
    </citation>
    <scope>NUCLEOTIDE SEQUENCE [LARGE SCALE GENOMIC DNA]</scope>
    <source>
        <strain evidence="2 3">SRW20</strain>
    </source>
</reference>
<accession>A0A409YQH9</accession>
<dbReference type="OrthoDB" id="3022198at2759"/>
<dbReference type="Proteomes" id="UP000284706">
    <property type="component" value="Unassembled WGS sequence"/>
</dbReference>
<dbReference type="InParanoid" id="A0A409YQH9"/>
<dbReference type="InterPro" id="IPR038717">
    <property type="entry name" value="Tc1-like_DDE_dom"/>
</dbReference>
<dbReference type="GO" id="GO:0006355">
    <property type="term" value="P:regulation of DNA-templated transcription"/>
    <property type="evidence" value="ECO:0007669"/>
    <property type="project" value="InterPro"/>
</dbReference>
<dbReference type="PANTHER" id="PTHR46564:SF1">
    <property type="entry name" value="TRANSPOSASE"/>
    <property type="match status" value="1"/>
</dbReference>
<dbReference type="InterPro" id="IPR009057">
    <property type="entry name" value="Homeodomain-like_sf"/>
</dbReference>
<dbReference type="STRING" id="231916.A0A409YQH9"/>
<dbReference type="AlphaFoldDB" id="A0A409YQH9"/>
<dbReference type="NCBIfam" id="NF033545">
    <property type="entry name" value="transpos_IS630"/>
    <property type="match status" value="1"/>
</dbReference>
<proteinExistence type="predicted"/>
<dbReference type="GO" id="GO:0003677">
    <property type="term" value="F:DNA binding"/>
    <property type="evidence" value="ECO:0007669"/>
    <property type="project" value="InterPro"/>
</dbReference>
<dbReference type="InterPro" id="IPR036397">
    <property type="entry name" value="RNaseH_sf"/>
</dbReference>
<dbReference type="Gene3D" id="3.30.420.10">
    <property type="entry name" value="Ribonuclease H-like superfamily/Ribonuclease H"/>
    <property type="match status" value="1"/>
</dbReference>
<dbReference type="EMBL" id="NHYE01000500">
    <property type="protein sequence ID" value="PPR05263.1"/>
    <property type="molecule type" value="Genomic_DNA"/>
</dbReference>
<dbReference type="PANTHER" id="PTHR46564">
    <property type="entry name" value="TRANSPOSASE"/>
    <property type="match status" value="1"/>
</dbReference>
<evidence type="ECO:0000313" key="3">
    <source>
        <dbReference type="Proteomes" id="UP000284706"/>
    </source>
</evidence>
<dbReference type="Pfam" id="PF13358">
    <property type="entry name" value="DDE_3"/>
    <property type="match status" value="1"/>
</dbReference>
<feature type="domain" description="HTH merR-type" evidence="1">
    <location>
        <begin position="1"/>
        <end position="12"/>
    </location>
</feature>
<dbReference type="PROSITE" id="PS50937">
    <property type="entry name" value="HTH_MERR_2"/>
    <property type="match status" value="1"/>
</dbReference>
<gene>
    <name evidence="2" type="ORF">CVT26_012410</name>
</gene>
<dbReference type="InterPro" id="IPR047655">
    <property type="entry name" value="Transpos_IS630-like"/>
</dbReference>
<evidence type="ECO:0000313" key="2">
    <source>
        <dbReference type="EMBL" id="PPR05263.1"/>
    </source>
</evidence>
<comment type="caution">
    <text evidence="2">The sequence shown here is derived from an EMBL/GenBank/DDBJ whole genome shotgun (WGS) entry which is preliminary data.</text>
</comment>
<evidence type="ECO:0000259" key="1">
    <source>
        <dbReference type="PROSITE" id="PS50937"/>
    </source>
</evidence>
<protein>
    <recommendedName>
        <fullName evidence="1">HTH merR-type domain-containing protein</fullName>
    </recommendedName>
</protein>